<dbReference type="InterPro" id="IPR036188">
    <property type="entry name" value="FAD/NAD-bd_sf"/>
</dbReference>
<dbReference type="Pfam" id="PF01494">
    <property type="entry name" value="FAD_binding_3"/>
    <property type="match status" value="1"/>
</dbReference>
<dbReference type="Gene3D" id="3.30.9.10">
    <property type="entry name" value="D-Amino Acid Oxidase, subunit A, domain 2"/>
    <property type="match status" value="1"/>
</dbReference>
<reference evidence="5 6" key="1">
    <citation type="journal article" date="2020" name="Microbiol. Resour. Announc.">
        <title>Draft Genome Sequence of a Cladosporium Species Isolated from the Mesophotic Ascidian Didemnum maculosum.</title>
        <authorList>
            <person name="Gioti A."/>
            <person name="Siaperas R."/>
            <person name="Nikolaivits E."/>
            <person name="Le Goff G."/>
            <person name="Ouazzani J."/>
            <person name="Kotoulas G."/>
            <person name="Topakas E."/>
        </authorList>
    </citation>
    <scope>NUCLEOTIDE SEQUENCE [LARGE SCALE GENOMIC DNA]</scope>
    <source>
        <strain evidence="5 6">TM138-S3</strain>
    </source>
</reference>
<proteinExistence type="predicted"/>
<dbReference type="EMBL" id="JAAQHG020000025">
    <property type="protein sequence ID" value="KAL1584598.1"/>
    <property type="molecule type" value="Genomic_DNA"/>
</dbReference>
<dbReference type="RefSeq" id="XP_069227704.1">
    <property type="nucleotide sequence ID" value="XM_069375685.1"/>
</dbReference>
<name>A0AB34KMT0_9PEZI</name>
<evidence type="ECO:0000259" key="4">
    <source>
        <dbReference type="Pfam" id="PF01494"/>
    </source>
</evidence>
<dbReference type="SUPFAM" id="SSF51905">
    <property type="entry name" value="FAD/NAD(P)-binding domain"/>
    <property type="match status" value="1"/>
</dbReference>
<dbReference type="Proteomes" id="UP000803884">
    <property type="component" value="Unassembled WGS sequence"/>
</dbReference>
<dbReference type="InterPro" id="IPR051704">
    <property type="entry name" value="FAD_aromatic-hydroxylase"/>
</dbReference>
<gene>
    <name evidence="5" type="ORF">WHR41_07080</name>
</gene>
<dbReference type="GO" id="GO:0016491">
    <property type="term" value="F:oxidoreductase activity"/>
    <property type="evidence" value="ECO:0007669"/>
    <property type="project" value="UniProtKB-KW"/>
</dbReference>
<feature type="domain" description="FAD-binding" evidence="4">
    <location>
        <begin position="7"/>
        <end position="343"/>
    </location>
</feature>
<keyword evidence="6" id="KW-1185">Reference proteome</keyword>
<dbReference type="PRINTS" id="PR00420">
    <property type="entry name" value="RNGMNOXGNASE"/>
</dbReference>
<organism evidence="5 6">
    <name type="scientific">Cladosporium halotolerans</name>
    <dbReference type="NCBI Taxonomy" id="1052096"/>
    <lineage>
        <taxon>Eukaryota</taxon>
        <taxon>Fungi</taxon>
        <taxon>Dikarya</taxon>
        <taxon>Ascomycota</taxon>
        <taxon>Pezizomycotina</taxon>
        <taxon>Dothideomycetes</taxon>
        <taxon>Dothideomycetidae</taxon>
        <taxon>Cladosporiales</taxon>
        <taxon>Cladosporiaceae</taxon>
        <taxon>Cladosporium</taxon>
    </lineage>
</organism>
<evidence type="ECO:0000256" key="3">
    <source>
        <dbReference type="ARBA" id="ARBA00023002"/>
    </source>
</evidence>
<dbReference type="PANTHER" id="PTHR46865">
    <property type="entry name" value="OXIDOREDUCTASE-RELATED"/>
    <property type="match status" value="1"/>
</dbReference>
<dbReference type="GeneID" id="96008523"/>
<keyword evidence="3" id="KW-0560">Oxidoreductase</keyword>
<evidence type="ECO:0000256" key="1">
    <source>
        <dbReference type="ARBA" id="ARBA00022630"/>
    </source>
</evidence>
<evidence type="ECO:0000313" key="6">
    <source>
        <dbReference type="Proteomes" id="UP000803884"/>
    </source>
</evidence>
<dbReference type="Gene3D" id="3.50.50.60">
    <property type="entry name" value="FAD/NAD(P)-binding domain"/>
    <property type="match status" value="1"/>
</dbReference>
<sequence>MSNSKSILIAGAGIAGPALAILLNNNGFKTTIVERAPDVRRAGQQVDVAGPGIELVRFLGVEEAIKARTVGDEGIKFVDNDNKPYAAFAASSSTVSLVREIEIMRGDMADVLYQASKDRTEYIFDDRITSLSESSDGITSSFKNSPGRTFDLVVAADGLSSRTREVAFGSSKDSVVKNLGQWGALFTIPHEPQDGTWSRVYIAPGGRVVCLRPDFKRSQTSVYLAQGSFDVSVAGKSVDEQKALIQRVFQDAGWETKRVLSHMHDADNFYVQQVAQVKMPSLSKGRVVLLGDAGYCPSPVSGLGTTMAYIGAYVLAGCLITHRDDLPEALRQYEKDLRPFVESAQSLGPGVPGIATPHSEWAVWLTTSAIGAVGSTVKFIQATGIGTLLGWVFWPCSLLLNRVGWLGGVQSMNLPVYESMKGPGGRKWSNV</sequence>
<dbReference type="InterPro" id="IPR002938">
    <property type="entry name" value="FAD-bd"/>
</dbReference>
<keyword evidence="1" id="KW-0285">Flavoprotein</keyword>
<accession>A0AB34KMT0</accession>
<dbReference type="GO" id="GO:0071949">
    <property type="term" value="F:FAD binding"/>
    <property type="evidence" value="ECO:0007669"/>
    <property type="project" value="InterPro"/>
</dbReference>
<protein>
    <recommendedName>
        <fullName evidence="4">FAD-binding domain-containing protein</fullName>
    </recommendedName>
</protein>
<evidence type="ECO:0000256" key="2">
    <source>
        <dbReference type="ARBA" id="ARBA00022827"/>
    </source>
</evidence>
<keyword evidence="2" id="KW-0274">FAD</keyword>
<evidence type="ECO:0000313" key="5">
    <source>
        <dbReference type="EMBL" id="KAL1584598.1"/>
    </source>
</evidence>
<dbReference type="AlphaFoldDB" id="A0AB34KMT0"/>
<dbReference type="PANTHER" id="PTHR46865:SF7">
    <property type="entry name" value="MONOOXYGENASE, PUTATIVE (AFU_ORTHOLOGUE AFUA_8G07040)-RELATED"/>
    <property type="match status" value="1"/>
</dbReference>
<comment type="caution">
    <text evidence="5">The sequence shown here is derived from an EMBL/GenBank/DDBJ whole genome shotgun (WGS) entry which is preliminary data.</text>
</comment>